<dbReference type="EMBL" id="JAAIKB010000030">
    <property type="protein sequence ID" value="NGM24294.1"/>
    <property type="molecule type" value="Genomic_DNA"/>
</dbReference>
<dbReference type="RefSeq" id="WP_164698205.1">
    <property type="nucleotide sequence ID" value="NZ_JAAIKB010000030.1"/>
</dbReference>
<sequence length="535" mass="58116">MVERHGVVMAEPRTFIDINNRFYILPVLAFEPIEGLARDARLLRVAAAVPQETGDTGRAAPGAATLSDAGVRERVTRGTDQIGASTRDLGVDIKFVIDMTGSMQPYLDATREAVIRLMDEIGRNNDIVRFGLVGYTDVQAQCSECRFAVSRNFTPGEPVTGQQIRDALSLPEARASGGGDWPETVFEGVLEAINSPWRPNALRFVLLIGDASANQLGQKDATLSPDTVRSQLEANSVRVLAVHIKPTAANLPREITSDHPVAEAQFRTLSALPGGQGGSAYLDLAVNPARPAEARDAFEPVVRRLARTLTEVVAEARRGDPALMASVGVGAAAPTRAAAPPSGRDATTLAREAASAALIEYLGRTGERPRDLVAWVADVDLSDTSRDALDVRVLLERRDLGDLIEALTGLLQGIRRATMTEANFFSAVQTVVTGATLDRMTGLGSAEAAVRSSSAIVDILPRWVASLPYRSSLQRMTFDDFERMNPNERANFEVELEAKLRLYRDFNNDRDIWQALSPRHSDLQHVFAMRLSDLP</sequence>
<proteinExistence type="predicted"/>
<gene>
    <name evidence="2" type="ORF">G3576_30165</name>
</gene>
<dbReference type="InterPro" id="IPR036465">
    <property type="entry name" value="vWFA_dom_sf"/>
</dbReference>
<organism evidence="2 3">
    <name type="scientific">Falsiroseomonas algicola</name>
    <dbReference type="NCBI Taxonomy" id="2716930"/>
    <lineage>
        <taxon>Bacteria</taxon>
        <taxon>Pseudomonadati</taxon>
        <taxon>Pseudomonadota</taxon>
        <taxon>Alphaproteobacteria</taxon>
        <taxon>Acetobacterales</taxon>
        <taxon>Roseomonadaceae</taxon>
        <taxon>Falsiroseomonas</taxon>
    </lineage>
</organism>
<dbReference type="Proteomes" id="UP000475385">
    <property type="component" value="Unassembled WGS sequence"/>
</dbReference>
<name>A0A6M1LXT0_9PROT</name>
<evidence type="ECO:0000259" key="1">
    <source>
        <dbReference type="PROSITE" id="PS50234"/>
    </source>
</evidence>
<dbReference type="PROSITE" id="PS50234">
    <property type="entry name" value="VWFA"/>
    <property type="match status" value="1"/>
</dbReference>
<dbReference type="InterPro" id="IPR002035">
    <property type="entry name" value="VWF_A"/>
</dbReference>
<evidence type="ECO:0000313" key="2">
    <source>
        <dbReference type="EMBL" id="NGM24294.1"/>
    </source>
</evidence>
<dbReference type="AlphaFoldDB" id="A0A6M1LXT0"/>
<dbReference type="SUPFAM" id="SSF53300">
    <property type="entry name" value="vWA-like"/>
    <property type="match status" value="1"/>
</dbReference>
<dbReference type="InterPro" id="IPR052969">
    <property type="entry name" value="Thr-specific_kinase-like"/>
</dbReference>
<protein>
    <submittedName>
        <fullName evidence="2">VWA domain-containing protein</fullName>
    </submittedName>
</protein>
<feature type="domain" description="VWFA" evidence="1">
    <location>
        <begin position="92"/>
        <end position="309"/>
    </location>
</feature>
<dbReference type="Gene3D" id="3.40.50.410">
    <property type="entry name" value="von Willebrand factor, type A domain"/>
    <property type="match status" value="1"/>
</dbReference>
<accession>A0A6M1LXT0</accession>
<dbReference type="PANTHER" id="PTHR47763">
    <property type="entry name" value="ALPHA-PROTEIN KINASE VWKA"/>
    <property type="match status" value="1"/>
</dbReference>
<evidence type="ECO:0000313" key="3">
    <source>
        <dbReference type="Proteomes" id="UP000475385"/>
    </source>
</evidence>
<keyword evidence="3" id="KW-1185">Reference proteome</keyword>
<comment type="caution">
    <text evidence="2">The sequence shown here is derived from an EMBL/GenBank/DDBJ whole genome shotgun (WGS) entry which is preliminary data.</text>
</comment>
<reference evidence="2 3" key="1">
    <citation type="submission" date="2020-03" db="EMBL/GenBank/DDBJ databases">
        <title>Roseomonas stagni sp. nov., isolated from pond water in Japan.</title>
        <authorList>
            <person name="Furuhata K."/>
            <person name="Miyamoto H."/>
            <person name="Goto K."/>
        </authorList>
    </citation>
    <scope>NUCLEOTIDE SEQUENCE [LARGE SCALE GENOMIC DNA]</scope>
    <source>
        <strain evidence="2 3">PeD5</strain>
    </source>
</reference>
<dbReference type="CDD" id="cd00198">
    <property type="entry name" value="vWFA"/>
    <property type="match status" value="1"/>
</dbReference>
<dbReference type="Pfam" id="PF00092">
    <property type="entry name" value="VWA"/>
    <property type="match status" value="1"/>
</dbReference>